<feature type="compositionally biased region" description="Basic and acidic residues" evidence="1">
    <location>
        <begin position="75"/>
        <end position="88"/>
    </location>
</feature>
<reference evidence="3 4" key="1">
    <citation type="submission" date="2016-07" db="EMBL/GenBank/DDBJ databases">
        <title>Multiple horizontal gene transfer events from other fungi enriched the ability of initially mycotrophic Trichoderma (Ascomycota) to feed on dead plant biomass.</title>
        <authorList>
            <consortium name="DOE Joint Genome Institute"/>
            <person name="Aerts A."/>
            <person name="Atanasova L."/>
            <person name="Chenthamara K."/>
            <person name="Zhang J."/>
            <person name="Grujic M."/>
            <person name="Henrissat B."/>
            <person name="Kuo A."/>
            <person name="Salamov A."/>
            <person name="Lipzen A."/>
            <person name="Labutti K."/>
            <person name="Barry K."/>
            <person name="Miao Y."/>
            <person name="Rahimi M.J."/>
            <person name="Shen Q."/>
            <person name="Grigoriev I.V."/>
            <person name="Kubicek C.P."/>
            <person name="Druzhinina I.S."/>
        </authorList>
    </citation>
    <scope>NUCLEOTIDE SEQUENCE [LARGE SCALE GENOMIC DNA]</scope>
    <source>
        <strain evidence="3 4">CBS 226.95</strain>
    </source>
</reference>
<feature type="transmembrane region" description="Helical" evidence="2">
    <location>
        <begin position="24"/>
        <end position="43"/>
    </location>
</feature>
<dbReference type="AlphaFoldDB" id="A0A2T4APN3"/>
<dbReference type="RefSeq" id="XP_024778706.1">
    <property type="nucleotide sequence ID" value="XM_024914108.1"/>
</dbReference>
<keyword evidence="4" id="KW-1185">Reference proteome</keyword>
<dbReference type="Proteomes" id="UP000241690">
    <property type="component" value="Unassembled WGS sequence"/>
</dbReference>
<sequence>MFELPAEHCLAAPVPMRHHTTVQAAVPFICFVFSGVSFFFFLIGSRGKTWTVGIRSLQDHSSARDGANGISSVDSRNEGRLRSTKMMDNKNSTAK</sequence>
<evidence type="ECO:0008006" key="5">
    <source>
        <dbReference type="Google" id="ProtNLM"/>
    </source>
</evidence>
<protein>
    <recommendedName>
        <fullName evidence="5">Transmembrane protein</fullName>
    </recommendedName>
</protein>
<evidence type="ECO:0000256" key="2">
    <source>
        <dbReference type="SAM" id="Phobius"/>
    </source>
</evidence>
<keyword evidence="2" id="KW-1133">Transmembrane helix</keyword>
<keyword evidence="2" id="KW-0472">Membrane</keyword>
<name>A0A2T4APN3_TRIHA</name>
<evidence type="ECO:0000313" key="3">
    <source>
        <dbReference type="EMBL" id="PTB59029.1"/>
    </source>
</evidence>
<accession>A0A2T4APN3</accession>
<feature type="region of interest" description="Disordered" evidence="1">
    <location>
        <begin position="61"/>
        <end position="95"/>
    </location>
</feature>
<proteinExistence type="predicted"/>
<dbReference type="GeneID" id="36622673"/>
<dbReference type="EMBL" id="KZ679676">
    <property type="protein sequence ID" value="PTB59029.1"/>
    <property type="molecule type" value="Genomic_DNA"/>
</dbReference>
<keyword evidence="2" id="KW-0812">Transmembrane</keyword>
<evidence type="ECO:0000313" key="4">
    <source>
        <dbReference type="Proteomes" id="UP000241690"/>
    </source>
</evidence>
<organism evidence="3 4">
    <name type="scientific">Trichoderma harzianum CBS 226.95</name>
    <dbReference type="NCBI Taxonomy" id="983964"/>
    <lineage>
        <taxon>Eukaryota</taxon>
        <taxon>Fungi</taxon>
        <taxon>Dikarya</taxon>
        <taxon>Ascomycota</taxon>
        <taxon>Pezizomycotina</taxon>
        <taxon>Sordariomycetes</taxon>
        <taxon>Hypocreomycetidae</taxon>
        <taxon>Hypocreales</taxon>
        <taxon>Hypocreaceae</taxon>
        <taxon>Trichoderma</taxon>
    </lineage>
</organism>
<gene>
    <name evidence="3" type="ORF">M431DRAFT_293439</name>
</gene>
<evidence type="ECO:0000256" key="1">
    <source>
        <dbReference type="SAM" id="MobiDB-lite"/>
    </source>
</evidence>